<feature type="domain" description="ABC transporter" evidence="9">
    <location>
        <begin position="394"/>
        <end position="628"/>
    </location>
</feature>
<keyword evidence="5 8" id="KW-1133">Transmembrane helix</keyword>
<feature type="transmembrane region" description="Helical" evidence="8">
    <location>
        <begin position="190"/>
        <end position="209"/>
    </location>
</feature>
<dbReference type="Gene3D" id="1.20.1560.10">
    <property type="entry name" value="ABC transporter type 1, transmembrane domain"/>
    <property type="match status" value="1"/>
</dbReference>
<dbReference type="PANTHER" id="PTHR43394">
    <property type="entry name" value="ATP-DEPENDENT PERMEASE MDL1, MITOCHONDRIAL"/>
    <property type="match status" value="1"/>
</dbReference>
<dbReference type="InterPro" id="IPR027417">
    <property type="entry name" value="P-loop_NTPase"/>
</dbReference>
<reference evidence="11" key="1">
    <citation type="submission" date="2023-04" db="EMBL/GenBank/DDBJ databases">
        <title>Comparative genomic analysis of Cohnella hashimotonis sp. nov., isolated from the International Space Station.</title>
        <authorList>
            <person name="Venkateswaran K."/>
            <person name="Simpson A."/>
        </authorList>
    </citation>
    <scope>NUCLEOTIDE SEQUENCE</scope>
    <source>
        <strain evidence="11">F6_2S_P_1</strain>
    </source>
</reference>
<feature type="region of interest" description="Disordered" evidence="7">
    <location>
        <begin position="1"/>
        <end position="50"/>
    </location>
</feature>
<dbReference type="Proteomes" id="UP001161691">
    <property type="component" value="Unassembled WGS sequence"/>
</dbReference>
<dbReference type="InterPro" id="IPR011527">
    <property type="entry name" value="ABC1_TM_dom"/>
</dbReference>
<dbReference type="InterPro" id="IPR017871">
    <property type="entry name" value="ABC_transporter-like_CS"/>
</dbReference>
<evidence type="ECO:0000313" key="11">
    <source>
        <dbReference type="EMBL" id="MDI4644241.1"/>
    </source>
</evidence>
<comment type="subcellular location">
    <subcellularLocation>
        <location evidence="1">Cell membrane</location>
        <topology evidence="1">Multi-pass membrane protein</topology>
    </subcellularLocation>
</comment>
<dbReference type="SUPFAM" id="SSF52540">
    <property type="entry name" value="P-loop containing nucleoside triphosphate hydrolases"/>
    <property type="match status" value="1"/>
</dbReference>
<feature type="transmembrane region" description="Helical" evidence="8">
    <location>
        <begin position="109"/>
        <end position="132"/>
    </location>
</feature>
<evidence type="ECO:0000256" key="7">
    <source>
        <dbReference type="SAM" id="MobiDB-lite"/>
    </source>
</evidence>
<keyword evidence="3" id="KW-0547">Nucleotide-binding</keyword>
<evidence type="ECO:0000313" key="12">
    <source>
        <dbReference type="Proteomes" id="UP001161691"/>
    </source>
</evidence>
<feature type="transmembrane region" description="Helical" evidence="8">
    <location>
        <begin position="71"/>
        <end position="89"/>
    </location>
</feature>
<dbReference type="GO" id="GO:0005524">
    <property type="term" value="F:ATP binding"/>
    <property type="evidence" value="ECO:0007669"/>
    <property type="project" value="UniProtKB-KW"/>
</dbReference>
<proteinExistence type="predicted"/>
<keyword evidence="4 11" id="KW-0067">ATP-binding</keyword>
<organism evidence="11 12">
    <name type="scientific">Cohnella hashimotonis</name>
    <dbReference type="NCBI Taxonomy" id="2826895"/>
    <lineage>
        <taxon>Bacteria</taxon>
        <taxon>Bacillati</taxon>
        <taxon>Bacillota</taxon>
        <taxon>Bacilli</taxon>
        <taxon>Bacillales</taxon>
        <taxon>Paenibacillaceae</taxon>
        <taxon>Cohnella</taxon>
    </lineage>
</organism>
<protein>
    <submittedName>
        <fullName evidence="11">ABC transporter ATP-binding protein</fullName>
    </submittedName>
</protein>
<evidence type="ECO:0000259" key="10">
    <source>
        <dbReference type="PROSITE" id="PS50929"/>
    </source>
</evidence>
<feature type="domain" description="ABC transmembrane type-1" evidence="10">
    <location>
        <begin position="74"/>
        <end position="358"/>
    </location>
</feature>
<dbReference type="SMART" id="SM00382">
    <property type="entry name" value="AAA"/>
    <property type="match status" value="1"/>
</dbReference>
<dbReference type="InterPro" id="IPR036640">
    <property type="entry name" value="ABC1_TM_sf"/>
</dbReference>
<feature type="transmembrane region" description="Helical" evidence="8">
    <location>
        <begin position="311"/>
        <end position="336"/>
    </location>
</feature>
<comment type="caution">
    <text evidence="11">The sequence shown here is derived from an EMBL/GenBank/DDBJ whole genome shotgun (WGS) entry which is preliminary data.</text>
</comment>
<dbReference type="Pfam" id="PF00005">
    <property type="entry name" value="ABC_tran"/>
    <property type="match status" value="1"/>
</dbReference>
<keyword evidence="12" id="KW-1185">Reference proteome</keyword>
<name>A0ABT6TBL9_9BACL</name>
<dbReference type="InterPro" id="IPR003593">
    <property type="entry name" value="AAA+_ATPase"/>
</dbReference>
<dbReference type="PROSITE" id="PS50929">
    <property type="entry name" value="ABC_TM1F"/>
    <property type="match status" value="1"/>
</dbReference>
<gene>
    <name evidence="11" type="ORF">KB449_04675</name>
</gene>
<evidence type="ECO:0000256" key="8">
    <source>
        <dbReference type="SAM" id="Phobius"/>
    </source>
</evidence>
<evidence type="ECO:0000256" key="5">
    <source>
        <dbReference type="ARBA" id="ARBA00022989"/>
    </source>
</evidence>
<dbReference type="InterPro" id="IPR039421">
    <property type="entry name" value="Type_1_exporter"/>
</dbReference>
<evidence type="ECO:0000259" key="9">
    <source>
        <dbReference type="PROSITE" id="PS50893"/>
    </source>
</evidence>
<dbReference type="PANTHER" id="PTHR43394:SF1">
    <property type="entry name" value="ATP-BINDING CASSETTE SUB-FAMILY B MEMBER 10, MITOCHONDRIAL"/>
    <property type="match status" value="1"/>
</dbReference>
<evidence type="ECO:0000256" key="2">
    <source>
        <dbReference type="ARBA" id="ARBA00022692"/>
    </source>
</evidence>
<dbReference type="RefSeq" id="WP_282907255.1">
    <property type="nucleotide sequence ID" value="NZ_JAGRPV010000001.1"/>
</dbReference>
<keyword evidence="2 8" id="KW-0812">Transmembrane</keyword>
<evidence type="ECO:0000256" key="6">
    <source>
        <dbReference type="ARBA" id="ARBA00023136"/>
    </source>
</evidence>
<evidence type="ECO:0000256" key="1">
    <source>
        <dbReference type="ARBA" id="ARBA00004651"/>
    </source>
</evidence>
<dbReference type="PROSITE" id="PS00211">
    <property type="entry name" value="ABC_TRANSPORTER_1"/>
    <property type="match status" value="1"/>
</dbReference>
<evidence type="ECO:0000256" key="3">
    <source>
        <dbReference type="ARBA" id="ARBA00022741"/>
    </source>
</evidence>
<evidence type="ECO:0000256" key="4">
    <source>
        <dbReference type="ARBA" id="ARBA00022840"/>
    </source>
</evidence>
<feature type="compositionally biased region" description="Basic and acidic residues" evidence="7">
    <location>
        <begin position="23"/>
        <end position="50"/>
    </location>
</feature>
<dbReference type="CDD" id="cd18544">
    <property type="entry name" value="ABC_6TM_TmrA_like"/>
    <property type="match status" value="1"/>
</dbReference>
<dbReference type="EMBL" id="JAGRPV010000001">
    <property type="protein sequence ID" value="MDI4644241.1"/>
    <property type="molecule type" value="Genomic_DNA"/>
</dbReference>
<feature type="compositionally biased region" description="Basic and acidic residues" evidence="7">
    <location>
        <begin position="1"/>
        <end position="13"/>
    </location>
</feature>
<dbReference type="Pfam" id="PF00664">
    <property type="entry name" value="ABC_membrane"/>
    <property type="match status" value="1"/>
</dbReference>
<feature type="transmembrane region" description="Helical" evidence="8">
    <location>
        <begin position="215"/>
        <end position="236"/>
    </location>
</feature>
<keyword evidence="6 8" id="KW-0472">Membrane</keyword>
<accession>A0ABT6TBL9</accession>
<dbReference type="PROSITE" id="PS50893">
    <property type="entry name" value="ABC_TRANSPORTER_2"/>
    <property type="match status" value="1"/>
</dbReference>
<dbReference type="SUPFAM" id="SSF90123">
    <property type="entry name" value="ABC transporter transmembrane region"/>
    <property type="match status" value="1"/>
</dbReference>
<dbReference type="Gene3D" id="3.40.50.300">
    <property type="entry name" value="P-loop containing nucleotide triphosphate hydrolases"/>
    <property type="match status" value="1"/>
</dbReference>
<dbReference type="InterPro" id="IPR003439">
    <property type="entry name" value="ABC_transporter-like_ATP-bd"/>
</dbReference>
<sequence length="638" mass="71877">MQSRPPADKRPSADRGQFADQRQSTDQRHSTDQSADKRPPADRKLPADRKAPVDQKAAFRAFFGYVRPHRFSFLLVFCCTVLAIAADLAQPYLVKIAIDDNILKGRDDFGTLLVICAIYLGLALSGFLFTYLQNNLLQYLGQNIIGRIRKDLFAHIGKQSMSFFDRMPAGSLITNVSSDTETLNQFFSQVLLSLVRDGLTLIFIIAIMFRLDVTLTLYCLILLPVIACIAIGFRTYMRKTYQISRAALSRLIAFAAENLAGMNLIQAFHQEREQQNRFTDNNRTYLRANLREIRTNVLFNRSFDILGSLSIALVTWLGGVAVFNSAIEFGVLYAFITYIRQFFQPISTITSQWNTLQSTTVSVGRIWSLFAVKPEIEDAEEARALAHDQVTGRIDFNHVRFGYQTGTPVLHDLDLHIAPGEMIGIVGTTGAGKSSLISLLCRFYDVWEGDIRIDGTDIRALPQSSLHRLVGLVQQEPYLYSGSIVDNIRMFDEEIEREEVIRACRFVGADDLIGRLKDGYDTMLSERGSGLSAGERQMISFARIIVFKPKILILDEATANLDSYTEHLIQRALRVVSRERTTLVIAHRLSTVMRANRIIVMSGGRIVESGSHAELLEQHGYYEELYLHSQGKEERGTG</sequence>